<evidence type="ECO:0000313" key="6">
    <source>
        <dbReference type="Proteomes" id="UP001240777"/>
    </source>
</evidence>
<organism evidence="4 5">
    <name type="scientific">Helicobacter cappadocius</name>
    <dbReference type="NCBI Taxonomy" id="3063998"/>
    <lineage>
        <taxon>Bacteria</taxon>
        <taxon>Pseudomonadati</taxon>
        <taxon>Campylobacterota</taxon>
        <taxon>Epsilonproteobacteria</taxon>
        <taxon>Campylobacterales</taxon>
        <taxon>Helicobacteraceae</taxon>
        <taxon>Helicobacter</taxon>
    </lineage>
</organism>
<dbReference type="Proteomes" id="UP001240777">
    <property type="component" value="Unassembled WGS sequence"/>
</dbReference>
<dbReference type="GO" id="GO:0005737">
    <property type="term" value="C:cytoplasm"/>
    <property type="evidence" value="ECO:0007669"/>
    <property type="project" value="TreeGrafter"/>
</dbReference>
<dbReference type="InterPro" id="IPR004143">
    <property type="entry name" value="BPL_LPL_catalytic"/>
</dbReference>
<name>A0AA90T989_9HELI</name>
<dbReference type="Gene3D" id="3.30.930.10">
    <property type="entry name" value="Bira Bifunctional Protein, Domain 2"/>
    <property type="match status" value="1"/>
</dbReference>
<dbReference type="CDD" id="cd16442">
    <property type="entry name" value="BPL"/>
    <property type="match status" value="1"/>
</dbReference>
<evidence type="ECO:0000313" key="3">
    <source>
        <dbReference type="EMBL" id="MDO7252744.1"/>
    </source>
</evidence>
<proteinExistence type="predicted"/>
<dbReference type="NCBIfam" id="NF006294">
    <property type="entry name" value="PRK08477.1"/>
    <property type="match status" value="1"/>
</dbReference>
<dbReference type="Pfam" id="PF03099">
    <property type="entry name" value="BPL_LplA_LipB"/>
    <property type="match status" value="1"/>
</dbReference>
<reference evidence="3 5" key="3">
    <citation type="journal article" date="2024" name="Syst. Appl. Microbiol.">
        <title>Helicobacter cappadocius sp. nov., from lizards: The first psychrotrophic Helicobacter species.</title>
        <authorList>
            <person name="Aydin F."/>
            <person name="Tarhane S."/>
            <person name="Karakaya E."/>
            <person name="Abay S."/>
            <person name="Kayman T."/>
            <person name="Guran O."/>
            <person name="Bozkurt E."/>
            <person name="Uzum N."/>
            <person name="Avci A."/>
            <person name="Olgun K."/>
            <person name="Jablonski D."/>
            <person name="Guran C."/>
            <person name="Burcin Saticioglu I."/>
        </authorList>
    </citation>
    <scope>NUCLEOTIDE SEQUENCE [LARGE SCALE GENOMIC DNA]</scope>
    <source>
        <strain evidence="3">Faydin-H75</strain>
        <strain evidence="5">faydin-H76</strain>
    </source>
</reference>
<gene>
    <name evidence="3" type="ORF">Q5I04_02265</name>
    <name evidence="4" type="ORF">Q5I06_02270</name>
</gene>
<dbReference type="NCBIfam" id="TIGR00121">
    <property type="entry name" value="birA_ligase"/>
    <property type="match status" value="1"/>
</dbReference>
<dbReference type="PROSITE" id="PS51733">
    <property type="entry name" value="BPL_LPL_CATALYTIC"/>
    <property type="match status" value="1"/>
</dbReference>
<dbReference type="InterPro" id="IPR004408">
    <property type="entry name" value="Biotin_CoA_COase_ligase"/>
</dbReference>
<dbReference type="EC" id="6.3.4.15" evidence="4"/>
<protein>
    <submittedName>
        <fullName evidence="4">Biotin--[acetyl-CoA-carboxylase] ligase</fullName>
        <ecNumber evidence="4">6.3.4.15</ecNumber>
    </submittedName>
</protein>
<dbReference type="AlphaFoldDB" id="A0AA90T989"/>
<keyword evidence="6" id="KW-1185">Reference proteome</keyword>
<dbReference type="RefSeq" id="WP_305516584.1">
    <property type="nucleotide sequence ID" value="NZ_JAUPEV010000002.1"/>
</dbReference>
<feature type="domain" description="BPL/LPL catalytic" evidence="2">
    <location>
        <begin position="1"/>
        <end position="178"/>
    </location>
</feature>
<dbReference type="Proteomes" id="UP001177258">
    <property type="component" value="Unassembled WGS sequence"/>
</dbReference>
<evidence type="ECO:0000259" key="2">
    <source>
        <dbReference type="PROSITE" id="PS51733"/>
    </source>
</evidence>
<dbReference type="InterPro" id="IPR045864">
    <property type="entry name" value="aa-tRNA-synth_II/BPL/LPL"/>
</dbReference>
<evidence type="ECO:0000313" key="5">
    <source>
        <dbReference type="Proteomes" id="UP001177258"/>
    </source>
</evidence>
<accession>A0AA90T989</accession>
<dbReference type="SUPFAM" id="SSF55681">
    <property type="entry name" value="Class II aaRS and biotin synthetases"/>
    <property type="match status" value="1"/>
</dbReference>
<evidence type="ECO:0000256" key="1">
    <source>
        <dbReference type="ARBA" id="ARBA00022598"/>
    </source>
</evidence>
<dbReference type="PANTHER" id="PTHR12835">
    <property type="entry name" value="BIOTIN PROTEIN LIGASE"/>
    <property type="match status" value="1"/>
</dbReference>
<reference evidence="3" key="2">
    <citation type="submission" date="2023-07" db="EMBL/GenBank/DDBJ databases">
        <authorList>
            <person name="Aydin F."/>
            <person name="Tarhane S."/>
            <person name="Saticioglu I.B."/>
            <person name="Karakaya E."/>
            <person name="Abay S."/>
            <person name="Guran O."/>
            <person name="Bozkurt E."/>
            <person name="Uzum N."/>
            <person name="Olgun K."/>
            <person name="Jablonski D."/>
        </authorList>
    </citation>
    <scope>NUCLEOTIDE SEQUENCE</scope>
    <source>
        <strain evidence="3">Faydin-H75</strain>
    </source>
</reference>
<reference evidence="4 6" key="1">
    <citation type="submission" date="2023-07" db="EMBL/GenBank/DDBJ databases">
        <title>Unpublished Manusciprt.</title>
        <authorList>
            <person name="Aydin F."/>
            <person name="Tarhane S."/>
            <person name="Saticioglu I.B."/>
            <person name="Karakaya E."/>
            <person name="Abay S."/>
            <person name="Guran O."/>
            <person name="Bozkurt E."/>
            <person name="Uzum N."/>
            <person name="Olgun K."/>
            <person name="Jablonski D."/>
        </authorList>
    </citation>
    <scope>NUCLEOTIDE SEQUENCE</scope>
    <source>
        <strain evidence="6">faydin-H75</strain>
        <strain evidence="4">Faydin-H76</strain>
    </source>
</reference>
<keyword evidence="1 4" id="KW-0436">Ligase</keyword>
<dbReference type="PANTHER" id="PTHR12835:SF5">
    <property type="entry name" value="BIOTIN--PROTEIN LIGASE"/>
    <property type="match status" value="1"/>
</dbReference>
<dbReference type="EMBL" id="JAUPEV010000002">
    <property type="protein sequence ID" value="MDO7252744.1"/>
    <property type="molecule type" value="Genomic_DNA"/>
</dbReference>
<evidence type="ECO:0000313" key="4">
    <source>
        <dbReference type="EMBL" id="MDP2538612.1"/>
    </source>
</evidence>
<dbReference type="EMBL" id="JAUYZK010000002">
    <property type="protein sequence ID" value="MDP2538612.1"/>
    <property type="molecule type" value="Genomic_DNA"/>
</dbReference>
<sequence length="209" mass="24007">MKIIDFDELPSTQTYLVENLRSGLLKSPICIVAKKQSAGIGSRGNDWKQVENALTFSFSYEISSLPQDLPTQSASIFFGFIFKETLASMGFDVWLKWPNDVYFEDRKIAGIIVNVWKNNLVCGIGLNISASNFASLKTTIDKKAFLEIFFEKIKNTLEWKDIFSKYELEFYKNFSFSFHHQNRKIDLQEAKLCSDGGIEINGEKIYSFR</sequence>
<comment type="caution">
    <text evidence="4">The sequence shown here is derived from an EMBL/GenBank/DDBJ whole genome shotgun (WGS) entry which is preliminary data.</text>
</comment>
<dbReference type="GO" id="GO:0004077">
    <property type="term" value="F:biotin--[biotin carboxyl-carrier protein] ligase activity"/>
    <property type="evidence" value="ECO:0007669"/>
    <property type="project" value="UniProtKB-EC"/>
</dbReference>